<dbReference type="InterPro" id="IPR002438">
    <property type="entry name" value="Neutral_aa_SLC6"/>
</dbReference>
<comment type="caution">
    <text evidence="12">The sequence shown here is derived from an EMBL/GenBank/DDBJ whole genome shotgun (WGS) entry which is preliminary data.</text>
</comment>
<evidence type="ECO:0000256" key="4">
    <source>
        <dbReference type="ARBA" id="ARBA00022847"/>
    </source>
</evidence>
<evidence type="ECO:0000256" key="2">
    <source>
        <dbReference type="ARBA" id="ARBA00022448"/>
    </source>
</evidence>
<feature type="transmembrane region" description="Helical" evidence="11">
    <location>
        <begin position="196"/>
        <end position="217"/>
    </location>
</feature>
<keyword evidence="8" id="KW-0479">Metal-binding</keyword>
<evidence type="ECO:0000256" key="5">
    <source>
        <dbReference type="ARBA" id="ARBA00022989"/>
    </source>
</evidence>
<evidence type="ECO:0000256" key="8">
    <source>
        <dbReference type="PIRSR" id="PIRSR600175-1"/>
    </source>
</evidence>
<keyword evidence="7" id="KW-0325">Glycoprotein</keyword>
<dbReference type="GO" id="GO:0015816">
    <property type="term" value="P:glycine transport"/>
    <property type="evidence" value="ECO:0007669"/>
    <property type="project" value="TreeGrafter"/>
</dbReference>
<feature type="transmembrane region" description="Helical" evidence="11">
    <location>
        <begin position="238"/>
        <end position="266"/>
    </location>
</feature>
<organism evidence="12 13">
    <name type="scientific">Dissostichus mawsoni</name>
    <name type="common">Antarctic cod</name>
    <dbReference type="NCBI Taxonomy" id="36200"/>
    <lineage>
        <taxon>Eukaryota</taxon>
        <taxon>Metazoa</taxon>
        <taxon>Chordata</taxon>
        <taxon>Craniata</taxon>
        <taxon>Vertebrata</taxon>
        <taxon>Euteleostomi</taxon>
        <taxon>Actinopterygii</taxon>
        <taxon>Neopterygii</taxon>
        <taxon>Teleostei</taxon>
        <taxon>Neoteleostei</taxon>
        <taxon>Acanthomorphata</taxon>
        <taxon>Eupercaria</taxon>
        <taxon>Perciformes</taxon>
        <taxon>Notothenioidei</taxon>
        <taxon>Nototheniidae</taxon>
        <taxon>Dissostichus</taxon>
    </lineage>
</organism>
<gene>
    <name evidence="12" type="ORF">F7725_000610</name>
</gene>
<dbReference type="InterPro" id="IPR000175">
    <property type="entry name" value="Na/ntran_symport"/>
</dbReference>
<comment type="subcellular location">
    <subcellularLocation>
        <location evidence="1">Membrane</location>
        <topology evidence="1">Multi-pass membrane protein</topology>
    </subcellularLocation>
</comment>
<keyword evidence="6 11" id="KW-0472">Membrane</keyword>
<dbReference type="GO" id="GO:0015820">
    <property type="term" value="P:L-leucine transport"/>
    <property type="evidence" value="ECO:0007669"/>
    <property type="project" value="TreeGrafter"/>
</dbReference>
<evidence type="ECO:0000256" key="9">
    <source>
        <dbReference type="RuleBase" id="RU003732"/>
    </source>
</evidence>
<evidence type="ECO:0000256" key="11">
    <source>
        <dbReference type="SAM" id="Phobius"/>
    </source>
</evidence>
<dbReference type="GO" id="GO:0032328">
    <property type="term" value="P:alanine transport"/>
    <property type="evidence" value="ECO:0007669"/>
    <property type="project" value="TreeGrafter"/>
</dbReference>
<feature type="compositionally biased region" description="Pro residues" evidence="10">
    <location>
        <begin position="788"/>
        <end position="798"/>
    </location>
</feature>
<evidence type="ECO:0000313" key="12">
    <source>
        <dbReference type="EMBL" id="KAF3860355.1"/>
    </source>
</evidence>
<dbReference type="PROSITE" id="PS00610">
    <property type="entry name" value="NA_NEUROTRAN_SYMP_1"/>
    <property type="match status" value="1"/>
</dbReference>
<comment type="similarity">
    <text evidence="9">Belongs to the sodium:neurotransmitter symporter (SNF) (TC 2.A.22) family.</text>
</comment>
<feature type="transmembrane region" description="Helical" evidence="11">
    <location>
        <begin position="562"/>
        <end position="588"/>
    </location>
</feature>
<protein>
    <recommendedName>
        <fullName evidence="9">Transporter</fullName>
    </recommendedName>
</protein>
<evidence type="ECO:0000256" key="6">
    <source>
        <dbReference type="ARBA" id="ARBA00023136"/>
    </source>
</evidence>
<dbReference type="GO" id="GO:0015293">
    <property type="term" value="F:symporter activity"/>
    <property type="evidence" value="ECO:0007669"/>
    <property type="project" value="UniProtKB-KW"/>
</dbReference>
<feature type="transmembrane region" description="Helical" evidence="11">
    <location>
        <begin position="398"/>
        <end position="419"/>
    </location>
</feature>
<dbReference type="OrthoDB" id="6581954at2759"/>
<evidence type="ECO:0000256" key="7">
    <source>
        <dbReference type="ARBA" id="ARBA00023180"/>
    </source>
</evidence>
<dbReference type="NCBIfam" id="NF037979">
    <property type="entry name" value="Na_transp"/>
    <property type="match status" value="1"/>
</dbReference>
<dbReference type="SUPFAM" id="SSF161070">
    <property type="entry name" value="SNF-like"/>
    <property type="match status" value="1"/>
</dbReference>
<feature type="transmembrane region" description="Helical" evidence="11">
    <location>
        <begin position="600"/>
        <end position="619"/>
    </location>
</feature>
<feature type="transmembrane region" description="Helical" evidence="11">
    <location>
        <begin position="672"/>
        <end position="698"/>
    </location>
</feature>
<dbReference type="AlphaFoldDB" id="A0A7J5ZEX0"/>
<keyword evidence="4 9" id="KW-0769">Symport</keyword>
<feature type="transmembrane region" description="Helical" evidence="11">
    <location>
        <begin position="355"/>
        <end position="378"/>
    </location>
</feature>
<feature type="transmembrane region" description="Helical" evidence="11">
    <location>
        <begin position="324"/>
        <end position="343"/>
    </location>
</feature>
<dbReference type="PRINTS" id="PR01206">
    <property type="entry name" value="ORPHTRNSPORT"/>
</dbReference>
<keyword evidence="3 9" id="KW-0812">Transmembrane</keyword>
<sequence length="830" mass="91962">MHIIASHLIWREFDDDSVCVAADCCGKGHYCYRICVGLSASERMRVVTAGAQAAATVEECDVRAAGVPFWVGSESSRLATVFEKSLSSGVAAMPKNTKVTQREHSNEPVTESVADLLSLEHPMDYKSSQMSMGLSPGSTAPVKALIPSPDPDAEDGRPAWNNKLEYILAQVGFSVGLGNVWRFPYLCQKNGGGAYLVPYFILLILIGIPLFFLELAVGQRIRRGSIGVWNYVYPQLGGIGVSSLMVCGFVGLYYNVIIGWSIFYFFQSFQYPLPWAECPIQINGSQAIVVPECDKSSATTYFWYRQTLNITSSIDDTGGLNWKMVLSLLVAWILVCLAVIKGIQSSGKVMYFSSLFPYLVLFCFLVRGLMLKGAVDGIAHMFTPKLEKMLEPQVWREAATQVFFALGLGFGGVIAFSSYNKRENNCHFDAALVSVINFVTSILATLVVFAVLGFKANIMNEKCVVDNAEKIIGFLNTGVLSKELIPPHINFSHLSTEDYAEMYRVIKTLGLDSCLLEDELNKLSLATFDHHLCFYVLQAVQGTGLAFIAFTEAMTHFPASPFWSVMFFFMLINLGLGSMIGTMTGITTPILDAFKIRKEILCVACCVIAFLLGLLFVQRSGNYFVTMFDDYSAGLPLTVVVFLENISVAWIYGTERFMQDLEDMLGFRPYSFYYYMWKYVSPAILVLLIIATVIEMAISPAGYNAWVEAEGAERFHSYPPWALAMAYSLIVVAMLPLPIVFLLRHYNLISDGSNKLSVSYRKGMMKDISNLEEQDEQRFILGKNPSEAPSPMPAPRPYLGPGGTQEMTNTNYGTSTKTGYQNIGSPESEL</sequence>
<name>A0A7J5ZEX0_DISMA</name>
<feature type="transmembrane region" description="Helical" evidence="11">
    <location>
        <begin position="431"/>
        <end position="452"/>
    </location>
</feature>
<evidence type="ECO:0000256" key="10">
    <source>
        <dbReference type="SAM" id="MobiDB-lite"/>
    </source>
</evidence>
<feature type="binding site" evidence="8">
    <location>
        <position position="172"/>
    </location>
    <ligand>
        <name>Na(+)</name>
        <dbReference type="ChEBI" id="CHEBI:29101"/>
        <label>1</label>
    </ligand>
</feature>
<dbReference type="GO" id="GO:0035725">
    <property type="term" value="P:sodium ion transmembrane transport"/>
    <property type="evidence" value="ECO:0007669"/>
    <property type="project" value="TreeGrafter"/>
</dbReference>
<dbReference type="GO" id="GO:0015824">
    <property type="term" value="P:proline transport"/>
    <property type="evidence" value="ECO:0007669"/>
    <property type="project" value="TreeGrafter"/>
</dbReference>
<accession>A0A7J5ZEX0</accession>
<feature type="binding site" evidence="8">
    <location>
        <position position="578"/>
    </location>
    <ligand>
        <name>Na(+)</name>
        <dbReference type="ChEBI" id="CHEBI:29101"/>
        <label>1</label>
    </ligand>
</feature>
<dbReference type="PRINTS" id="PR00176">
    <property type="entry name" value="NANEUSMPORT"/>
</dbReference>
<keyword evidence="5 11" id="KW-1133">Transmembrane helix</keyword>
<feature type="binding site" evidence="8">
    <location>
        <position position="179"/>
    </location>
    <ligand>
        <name>Na(+)</name>
        <dbReference type="ChEBI" id="CHEBI:29101"/>
        <label>1</label>
    </ligand>
</feature>
<dbReference type="PROSITE" id="PS00754">
    <property type="entry name" value="NA_NEUROTRAN_SYMP_2"/>
    <property type="match status" value="1"/>
</dbReference>
<feature type="transmembrane region" description="Helical" evidence="11">
    <location>
        <begin position="631"/>
        <end position="652"/>
    </location>
</feature>
<dbReference type="Pfam" id="PF00209">
    <property type="entry name" value="SNF"/>
    <property type="match status" value="1"/>
</dbReference>
<dbReference type="GO" id="GO:0008021">
    <property type="term" value="C:synaptic vesicle"/>
    <property type="evidence" value="ECO:0007669"/>
    <property type="project" value="TreeGrafter"/>
</dbReference>
<proteinExistence type="inferred from homology"/>
<feature type="binding site" evidence="8">
    <location>
        <position position="574"/>
    </location>
    <ligand>
        <name>Na(+)</name>
        <dbReference type="ChEBI" id="CHEBI:29101"/>
        <label>1</label>
    </ligand>
</feature>
<evidence type="ECO:0000256" key="3">
    <source>
        <dbReference type="ARBA" id="ARBA00022692"/>
    </source>
</evidence>
<dbReference type="EMBL" id="JAAKFY010000002">
    <property type="protein sequence ID" value="KAF3860355.1"/>
    <property type="molecule type" value="Genomic_DNA"/>
</dbReference>
<feature type="binding site" evidence="8">
    <location>
        <position position="175"/>
    </location>
    <ligand>
        <name>Na(+)</name>
        <dbReference type="ChEBI" id="CHEBI:29101"/>
        <label>1</label>
    </ligand>
</feature>
<evidence type="ECO:0000256" key="1">
    <source>
        <dbReference type="ARBA" id="ARBA00004141"/>
    </source>
</evidence>
<reference evidence="12 13" key="1">
    <citation type="submission" date="2020-03" db="EMBL/GenBank/DDBJ databases">
        <title>Dissostichus mawsoni Genome sequencing and assembly.</title>
        <authorList>
            <person name="Park H."/>
        </authorList>
    </citation>
    <scope>NUCLEOTIDE SEQUENCE [LARGE SCALE GENOMIC DNA]</scope>
    <source>
        <strain evidence="12">DM0001</strain>
        <tissue evidence="12">Muscle</tissue>
    </source>
</reference>
<keyword evidence="2 9" id="KW-0813">Transport</keyword>
<dbReference type="PANTHER" id="PTHR11616">
    <property type="entry name" value="SODIUM/CHLORIDE DEPENDENT TRANSPORTER"/>
    <property type="match status" value="1"/>
</dbReference>
<dbReference type="Proteomes" id="UP000518266">
    <property type="component" value="Unassembled WGS sequence"/>
</dbReference>
<dbReference type="InterPro" id="IPR037272">
    <property type="entry name" value="SNS_sf"/>
</dbReference>
<dbReference type="PROSITE" id="PS50267">
    <property type="entry name" value="NA_NEUROTRAN_SYMP_3"/>
    <property type="match status" value="1"/>
</dbReference>
<dbReference type="GO" id="GO:0046872">
    <property type="term" value="F:metal ion binding"/>
    <property type="evidence" value="ECO:0007669"/>
    <property type="project" value="UniProtKB-KW"/>
</dbReference>
<dbReference type="PANTHER" id="PTHR11616:SF102">
    <property type="entry name" value="SODIUM-DEPENDENT NEUTRAL AMINO ACID TRANSPORTER SLC6A17"/>
    <property type="match status" value="1"/>
</dbReference>
<keyword evidence="13" id="KW-1185">Reference proteome</keyword>
<feature type="binding site" evidence="8">
    <location>
        <position position="437"/>
    </location>
    <ligand>
        <name>Na(+)</name>
        <dbReference type="ChEBI" id="CHEBI:29101"/>
        <label>1</label>
    </ligand>
</feature>
<feature type="compositionally biased region" description="Polar residues" evidence="10">
    <location>
        <begin position="805"/>
        <end position="830"/>
    </location>
</feature>
<feature type="region of interest" description="Disordered" evidence="10">
    <location>
        <begin position="783"/>
        <end position="830"/>
    </location>
</feature>
<dbReference type="GO" id="GO:0005886">
    <property type="term" value="C:plasma membrane"/>
    <property type="evidence" value="ECO:0007669"/>
    <property type="project" value="InterPro"/>
</dbReference>
<keyword evidence="8" id="KW-0915">Sodium</keyword>
<feature type="transmembrane region" description="Helical" evidence="11">
    <location>
        <begin position="718"/>
        <end position="743"/>
    </location>
</feature>
<evidence type="ECO:0000313" key="13">
    <source>
        <dbReference type="Proteomes" id="UP000518266"/>
    </source>
</evidence>